<dbReference type="GO" id="GO:0004497">
    <property type="term" value="F:monooxygenase activity"/>
    <property type="evidence" value="ECO:0007669"/>
    <property type="project" value="UniProtKB-KW"/>
</dbReference>
<evidence type="ECO:0000256" key="7">
    <source>
        <dbReference type="ARBA" id="ARBA00023002"/>
    </source>
</evidence>
<organism evidence="12">
    <name type="scientific">Aralia elata</name>
    <name type="common">Japanese angelica tree</name>
    <dbReference type="NCBI Taxonomy" id="82095"/>
    <lineage>
        <taxon>Eukaryota</taxon>
        <taxon>Viridiplantae</taxon>
        <taxon>Streptophyta</taxon>
        <taxon>Embryophyta</taxon>
        <taxon>Tracheophyta</taxon>
        <taxon>Spermatophyta</taxon>
        <taxon>Magnoliopsida</taxon>
        <taxon>eudicotyledons</taxon>
        <taxon>Gunneridae</taxon>
        <taxon>Pentapetalae</taxon>
        <taxon>asterids</taxon>
        <taxon>campanulids</taxon>
        <taxon>Apiales</taxon>
        <taxon>Araliaceae</taxon>
        <taxon>Aralia</taxon>
    </lineage>
</organism>
<evidence type="ECO:0000256" key="1">
    <source>
        <dbReference type="ARBA" id="ARBA00001971"/>
    </source>
</evidence>
<evidence type="ECO:0000256" key="3">
    <source>
        <dbReference type="ARBA" id="ARBA00022617"/>
    </source>
</evidence>
<keyword evidence="7" id="KW-0560">Oxidoreductase</keyword>
<keyword evidence="4 11" id="KW-0812">Transmembrane</keyword>
<dbReference type="GO" id="GO:0016705">
    <property type="term" value="F:oxidoreductase activity, acting on paired donors, with incorporation or reduction of molecular oxygen"/>
    <property type="evidence" value="ECO:0007669"/>
    <property type="project" value="InterPro"/>
</dbReference>
<feature type="transmembrane region" description="Helical" evidence="11">
    <location>
        <begin position="6"/>
        <end position="28"/>
    </location>
</feature>
<keyword evidence="8" id="KW-0408">Iron</keyword>
<proteinExistence type="evidence at transcript level"/>
<dbReference type="AlphaFoldDB" id="I7CFJ8"/>
<comment type="subcellular location">
    <subcellularLocation>
        <location evidence="2">Membrane</location>
    </subcellularLocation>
</comment>
<keyword evidence="10 11" id="KW-0472">Membrane</keyword>
<dbReference type="GO" id="GO:0020037">
    <property type="term" value="F:heme binding"/>
    <property type="evidence" value="ECO:0007669"/>
    <property type="project" value="InterPro"/>
</dbReference>
<dbReference type="Pfam" id="PF00067">
    <property type="entry name" value="p450"/>
    <property type="match status" value="1"/>
</dbReference>
<evidence type="ECO:0000256" key="5">
    <source>
        <dbReference type="ARBA" id="ARBA00022723"/>
    </source>
</evidence>
<dbReference type="PRINTS" id="PR00463">
    <property type="entry name" value="EP450I"/>
</dbReference>
<protein>
    <submittedName>
        <fullName evidence="12">Putative cytochrome P450</fullName>
    </submittedName>
</protein>
<dbReference type="EMBL" id="JX067878">
    <property type="protein sequence ID" value="AFO67235.1"/>
    <property type="molecule type" value="mRNA"/>
</dbReference>
<feature type="transmembrane region" description="Helical" evidence="11">
    <location>
        <begin position="119"/>
        <end position="136"/>
    </location>
</feature>
<evidence type="ECO:0000256" key="6">
    <source>
        <dbReference type="ARBA" id="ARBA00022989"/>
    </source>
</evidence>
<dbReference type="PANTHER" id="PTHR47947:SF26">
    <property type="entry name" value="CYTOCHROME P450"/>
    <property type="match status" value="1"/>
</dbReference>
<feature type="transmembrane region" description="Helical" evidence="11">
    <location>
        <begin position="40"/>
        <end position="58"/>
    </location>
</feature>
<sequence length="158" mass="17833">MDFFLSFPISTTAIFSFLVFLYYLFFWIPKYSKRKNAQNIFAPIVGGAWPIIGHLHLLGGPKPLHITLGSIADKYGPIFSIRLGVNQALVVSDSKMAKECLTTNDKVFATRPKTIMGEVMGYNYAIIGLTAYGHYWRQVRKIMGLELLSSRSLQKHAQ</sequence>
<evidence type="ECO:0000256" key="9">
    <source>
        <dbReference type="ARBA" id="ARBA00023033"/>
    </source>
</evidence>
<dbReference type="PANTHER" id="PTHR47947">
    <property type="entry name" value="CYTOCHROME P450 82C3-RELATED"/>
    <property type="match status" value="1"/>
</dbReference>
<dbReference type="InterPro" id="IPR036396">
    <property type="entry name" value="Cyt_P450_sf"/>
</dbReference>
<dbReference type="InterPro" id="IPR050651">
    <property type="entry name" value="Plant_Cytochrome_P450_Monoox"/>
</dbReference>
<evidence type="ECO:0000256" key="4">
    <source>
        <dbReference type="ARBA" id="ARBA00022692"/>
    </source>
</evidence>
<dbReference type="GO" id="GO:0005506">
    <property type="term" value="F:iron ion binding"/>
    <property type="evidence" value="ECO:0007669"/>
    <property type="project" value="InterPro"/>
</dbReference>
<accession>I7CFJ8</accession>
<name>I7CFJ8_ARAEL</name>
<dbReference type="Gene3D" id="1.10.630.10">
    <property type="entry name" value="Cytochrome P450"/>
    <property type="match status" value="1"/>
</dbReference>
<evidence type="ECO:0000256" key="11">
    <source>
        <dbReference type="SAM" id="Phobius"/>
    </source>
</evidence>
<reference evidence="12" key="1">
    <citation type="submission" date="2012-05" db="EMBL/GenBank/DDBJ databases">
        <title>A profile of expressed sequence tags in newly developing leaves of Aralia elata Seem.</title>
        <authorList>
            <person name="Boo K.H."/>
            <person name="Lee D."/>
            <person name="Jin S.B."/>
            <person name="Kim S.C."/>
            <person name="Kim J.H."/>
            <person name="Cho S.K."/>
            <person name="Lee D.S."/>
            <person name="Riu K.Z."/>
        </authorList>
    </citation>
    <scope>NUCLEOTIDE SEQUENCE</scope>
</reference>
<evidence type="ECO:0000313" key="12">
    <source>
        <dbReference type="EMBL" id="AFO67235.1"/>
    </source>
</evidence>
<keyword evidence="9" id="KW-0503">Monooxygenase</keyword>
<keyword evidence="6 11" id="KW-1133">Transmembrane helix</keyword>
<keyword evidence="5" id="KW-0479">Metal-binding</keyword>
<dbReference type="GO" id="GO:0016020">
    <property type="term" value="C:membrane"/>
    <property type="evidence" value="ECO:0007669"/>
    <property type="project" value="UniProtKB-SubCell"/>
</dbReference>
<dbReference type="SUPFAM" id="SSF48264">
    <property type="entry name" value="Cytochrome P450"/>
    <property type="match status" value="1"/>
</dbReference>
<keyword evidence="3" id="KW-0349">Heme</keyword>
<evidence type="ECO:0000256" key="2">
    <source>
        <dbReference type="ARBA" id="ARBA00004370"/>
    </source>
</evidence>
<dbReference type="InterPro" id="IPR002401">
    <property type="entry name" value="Cyt_P450_E_grp-I"/>
</dbReference>
<dbReference type="InterPro" id="IPR001128">
    <property type="entry name" value="Cyt_P450"/>
</dbReference>
<evidence type="ECO:0000256" key="10">
    <source>
        <dbReference type="ARBA" id="ARBA00023136"/>
    </source>
</evidence>
<evidence type="ECO:0000256" key="8">
    <source>
        <dbReference type="ARBA" id="ARBA00023004"/>
    </source>
</evidence>
<comment type="cofactor">
    <cofactor evidence="1">
        <name>heme</name>
        <dbReference type="ChEBI" id="CHEBI:30413"/>
    </cofactor>
</comment>
<feature type="non-terminal residue" evidence="12">
    <location>
        <position position="158"/>
    </location>
</feature>